<dbReference type="Gene3D" id="3.10.129.10">
    <property type="entry name" value="Hotdog Thioesterase"/>
    <property type="match status" value="1"/>
</dbReference>
<keyword evidence="5" id="KW-1185">Reference proteome</keyword>
<dbReference type="SMART" id="SM00116">
    <property type="entry name" value="CBS"/>
    <property type="match status" value="2"/>
</dbReference>
<dbReference type="SUPFAM" id="SSF46785">
    <property type="entry name" value="Winged helix' DNA-binding domain"/>
    <property type="match status" value="1"/>
</dbReference>
<dbReference type="SUPFAM" id="SSF54637">
    <property type="entry name" value="Thioesterase/thiol ester dehydrase-isomerase"/>
    <property type="match status" value="1"/>
</dbReference>
<dbReference type="InterPro" id="IPR046342">
    <property type="entry name" value="CBS_dom_sf"/>
</dbReference>
<reference evidence="4 5" key="1">
    <citation type="submission" date="2015-12" db="EMBL/GenBank/DDBJ databases">
        <title>Draft genome sequence of the thermoanaerobe Thermotalea metallivorans, an isolate from the runoff channel of the Great Artesian Basin, Australia.</title>
        <authorList>
            <person name="Patel B.K."/>
        </authorList>
    </citation>
    <scope>NUCLEOTIDE SEQUENCE [LARGE SCALE GENOMIC DNA]</scope>
    <source>
        <strain evidence="4 5">B2-1</strain>
    </source>
</reference>
<dbReference type="Gene3D" id="1.10.10.10">
    <property type="entry name" value="Winged helix-like DNA-binding domain superfamily/Winged helix DNA-binding domain"/>
    <property type="match status" value="1"/>
</dbReference>
<dbReference type="PANTHER" id="PTHR43080:SF2">
    <property type="entry name" value="CBS DOMAIN-CONTAINING PROTEIN"/>
    <property type="match status" value="1"/>
</dbReference>
<evidence type="ECO:0000259" key="3">
    <source>
        <dbReference type="PROSITE" id="PS51371"/>
    </source>
</evidence>
<evidence type="ECO:0000256" key="2">
    <source>
        <dbReference type="PROSITE-ProRule" id="PRU00703"/>
    </source>
</evidence>
<evidence type="ECO:0000313" key="4">
    <source>
        <dbReference type="EMBL" id="KXG74934.1"/>
    </source>
</evidence>
<dbReference type="STRING" id="520762.AN619_20330"/>
<dbReference type="Pfam" id="PF07085">
    <property type="entry name" value="DRTGG"/>
    <property type="match status" value="1"/>
</dbReference>
<dbReference type="CDD" id="cd04596">
    <property type="entry name" value="CBS_pair_DRTGG_assoc"/>
    <property type="match status" value="1"/>
</dbReference>
<dbReference type="SUPFAM" id="SSF54631">
    <property type="entry name" value="CBS-domain pair"/>
    <property type="match status" value="1"/>
</dbReference>
<dbReference type="InterPro" id="IPR000644">
    <property type="entry name" value="CBS_dom"/>
</dbReference>
<dbReference type="InterPro" id="IPR051257">
    <property type="entry name" value="Diverse_CBS-Domain"/>
</dbReference>
<dbReference type="SUPFAM" id="SSF75138">
    <property type="entry name" value="HprK N-terminal domain-like"/>
    <property type="match status" value="1"/>
</dbReference>
<protein>
    <submittedName>
        <fullName evidence="4">Cobalt-dependent inorganic pyrophosphatase</fullName>
        <ecNumber evidence="4">3.6.1.1</ecNumber>
    </submittedName>
</protein>
<dbReference type="EC" id="3.6.1.1" evidence="4"/>
<proteinExistence type="predicted"/>
<sequence>MTKNEQILLYIQGLPIGSKISVRQIAQAMEVSEGTAYKAIKDAEVEGIVSTIPRVGTIRVEKVEDKRIQQLTFAEILNIVEGHVIGGHEGIYKTISKFVIGAMALEEIAKYISEGDLLIVGNRDDVHKLALDKGCAILITGGFSCKEEIKKMANEKKLPIISTSYDTFTITSIINRNIQERLIRKQVLLAEGIMPKKLHYLENTCKVRDMKRMIEATGHSRFPVVDKNMHVIGIVTPRDIAGADDGDSIVDLMTEDPITIDKNTSVAYASHVMIWEGIEMVPVVDGKKLVGVVTRQDVIRGLQYIRNQPHMGESFEDILFHHCKVEETENGLKLTGEITPMMLNDLGIASAGVLVMLMSTAGHLVIKKQKHLDSVIDSFMVYFIKPLQMENKIEIQAEILNMGRKFYKVDILVFHEKEIVSKAMMSAKLLKR</sequence>
<dbReference type="PATRIC" id="fig|520762.4.peg.2242"/>
<organism evidence="4 5">
    <name type="scientific">Thermotalea metallivorans</name>
    <dbReference type="NCBI Taxonomy" id="520762"/>
    <lineage>
        <taxon>Bacteria</taxon>
        <taxon>Bacillati</taxon>
        <taxon>Bacillota</taxon>
        <taxon>Clostridia</taxon>
        <taxon>Peptostreptococcales</taxon>
        <taxon>Thermotaleaceae</taxon>
        <taxon>Thermotalea</taxon>
    </lineage>
</organism>
<feature type="domain" description="CBS" evidence="3">
    <location>
        <begin position="253"/>
        <end position="314"/>
    </location>
</feature>
<dbReference type="OrthoDB" id="1790451at2"/>
<dbReference type="CDD" id="cd03440">
    <property type="entry name" value="hot_dog"/>
    <property type="match status" value="1"/>
</dbReference>
<dbReference type="GO" id="GO:0004427">
    <property type="term" value="F:inorganic diphosphate phosphatase activity"/>
    <property type="evidence" value="ECO:0007669"/>
    <property type="project" value="UniProtKB-EC"/>
</dbReference>
<gene>
    <name evidence="4" type="ORF">AN619_20330</name>
</gene>
<dbReference type="InterPro" id="IPR006683">
    <property type="entry name" value="Thioestr_dom"/>
</dbReference>
<dbReference type="RefSeq" id="WP_068556595.1">
    <property type="nucleotide sequence ID" value="NZ_LOEE01000044.1"/>
</dbReference>
<dbReference type="Pfam" id="PF00571">
    <property type="entry name" value="CBS"/>
    <property type="match status" value="2"/>
</dbReference>
<dbReference type="InterPro" id="IPR036388">
    <property type="entry name" value="WH-like_DNA-bd_sf"/>
</dbReference>
<dbReference type="InterPro" id="IPR036390">
    <property type="entry name" value="WH_DNA-bd_sf"/>
</dbReference>
<dbReference type="InterPro" id="IPR028979">
    <property type="entry name" value="Ser_kin/Pase_Hpr-like_N_sf"/>
</dbReference>
<dbReference type="Gene3D" id="3.10.580.10">
    <property type="entry name" value="CBS-domain"/>
    <property type="match status" value="1"/>
</dbReference>
<dbReference type="AlphaFoldDB" id="A0A140L309"/>
<dbReference type="Gene3D" id="3.40.1390.20">
    <property type="entry name" value="HprK N-terminal domain-like"/>
    <property type="match status" value="1"/>
</dbReference>
<dbReference type="InterPro" id="IPR010766">
    <property type="entry name" value="DRTGG"/>
</dbReference>
<keyword evidence="1 2" id="KW-0129">CBS domain</keyword>
<dbReference type="Proteomes" id="UP000070456">
    <property type="component" value="Unassembled WGS sequence"/>
</dbReference>
<dbReference type="EMBL" id="LOEE01000044">
    <property type="protein sequence ID" value="KXG74934.1"/>
    <property type="molecule type" value="Genomic_DNA"/>
</dbReference>
<accession>A0A140L309</accession>
<dbReference type="PROSITE" id="PS51371">
    <property type="entry name" value="CBS"/>
    <property type="match status" value="2"/>
</dbReference>
<keyword evidence="4" id="KW-0378">Hydrolase</keyword>
<evidence type="ECO:0000313" key="5">
    <source>
        <dbReference type="Proteomes" id="UP000070456"/>
    </source>
</evidence>
<feature type="domain" description="CBS" evidence="3">
    <location>
        <begin position="194"/>
        <end position="252"/>
    </location>
</feature>
<name>A0A140L309_9FIRM</name>
<dbReference type="InterPro" id="IPR029069">
    <property type="entry name" value="HotDog_dom_sf"/>
</dbReference>
<dbReference type="PANTHER" id="PTHR43080">
    <property type="entry name" value="CBS DOMAIN-CONTAINING PROTEIN CBSX3, MITOCHONDRIAL"/>
    <property type="match status" value="1"/>
</dbReference>
<comment type="caution">
    <text evidence="4">The sequence shown here is derived from an EMBL/GenBank/DDBJ whole genome shotgun (WGS) entry which is preliminary data.</text>
</comment>
<dbReference type="Pfam" id="PF03061">
    <property type="entry name" value="4HBT"/>
    <property type="match status" value="1"/>
</dbReference>
<evidence type="ECO:0000256" key="1">
    <source>
        <dbReference type="ARBA" id="ARBA00023122"/>
    </source>
</evidence>